<keyword evidence="7" id="KW-0333">Golgi apparatus</keyword>
<dbReference type="Proteomes" id="UP000284706">
    <property type="component" value="Unassembled WGS sequence"/>
</dbReference>
<dbReference type="SUPFAM" id="SSF48371">
    <property type="entry name" value="ARM repeat"/>
    <property type="match status" value="1"/>
</dbReference>
<accession>A0A409VBJ0</accession>
<reference evidence="10 11" key="1">
    <citation type="journal article" date="2018" name="Evol. Lett.">
        <title>Horizontal gene cluster transfer increased hallucinogenic mushroom diversity.</title>
        <authorList>
            <person name="Reynolds H.T."/>
            <person name="Vijayakumar V."/>
            <person name="Gluck-Thaler E."/>
            <person name="Korotkin H.B."/>
            <person name="Matheny P.B."/>
            <person name="Slot J.C."/>
        </authorList>
    </citation>
    <scope>NUCLEOTIDE SEQUENCE [LARGE SCALE GENOMIC DNA]</scope>
    <source>
        <strain evidence="10 11">SRW20</strain>
    </source>
</reference>
<dbReference type="InterPro" id="IPR002553">
    <property type="entry name" value="Clathrin/coatomer_adapt-like_N"/>
</dbReference>
<name>A0A409VBJ0_9AGAR</name>
<keyword evidence="4" id="KW-0677">Repeat</keyword>
<comment type="subunit">
    <text evidence="7">Adaptor protein complex 3 (AP-3) is a heterotetramer.</text>
</comment>
<evidence type="ECO:0000256" key="8">
    <source>
        <dbReference type="SAM" id="MobiDB-lite"/>
    </source>
</evidence>
<dbReference type="InterPro" id="IPR017105">
    <property type="entry name" value="AP3_complex_dsu"/>
</dbReference>
<dbReference type="PIRSF" id="PIRSF037092">
    <property type="entry name" value="AP3_complex_delta"/>
    <property type="match status" value="1"/>
</dbReference>
<dbReference type="GO" id="GO:0006623">
    <property type="term" value="P:protein targeting to vacuole"/>
    <property type="evidence" value="ECO:0007669"/>
    <property type="project" value="TreeGrafter"/>
</dbReference>
<dbReference type="GO" id="GO:0030123">
    <property type="term" value="C:AP-3 adaptor complex"/>
    <property type="evidence" value="ECO:0007669"/>
    <property type="project" value="InterPro"/>
</dbReference>
<dbReference type="PANTHER" id="PTHR22781:SF12">
    <property type="entry name" value="AP-3 COMPLEX SUBUNIT DELTA-1"/>
    <property type="match status" value="1"/>
</dbReference>
<evidence type="ECO:0000313" key="10">
    <source>
        <dbReference type="EMBL" id="PPQ64342.1"/>
    </source>
</evidence>
<dbReference type="AlphaFoldDB" id="A0A409VBJ0"/>
<dbReference type="PANTHER" id="PTHR22781">
    <property type="entry name" value="DELTA ADAPTIN-RELATED"/>
    <property type="match status" value="1"/>
</dbReference>
<feature type="compositionally biased region" description="Polar residues" evidence="8">
    <location>
        <begin position="809"/>
        <end position="820"/>
    </location>
</feature>
<organism evidence="10 11">
    <name type="scientific">Gymnopilus dilepis</name>
    <dbReference type="NCBI Taxonomy" id="231916"/>
    <lineage>
        <taxon>Eukaryota</taxon>
        <taxon>Fungi</taxon>
        <taxon>Dikarya</taxon>
        <taxon>Basidiomycota</taxon>
        <taxon>Agaricomycotina</taxon>
        <taxon>Agaricomycetes</taxon>
        <taxon>Agaricomycetidae</taxon>
        <taxon>Agaricales</taxon>
        <taxon>Agaricineae</taxon>
        <taxon>Hymenogastraceae</taxon>
        <taxon>Gymnopilus</taxon>
    </lineage>
</organism>
<comment type="subcellular location">
    <subcellularLocation>
        <location evidence="1">Endomembrane system</location>
    </subcellularLocation>
    <subcellularLocation>
        <location evidence="7">Golgi apparatus</location>
    </subcellularLocation>
</comment>
<feature type="compositionally biased region" description="Basic residues" evidence="8">
    <location>
        <begin position="850"/>
        <end position="862"/>
    </location>
</feature>
<feature type="domain" description="Clathrin/coatomer adaptor adaptin-like N-terminal" evidence="9">
    <location>
        <begin position="20"/>
        <end position="596"/>
    </location>
</feature>
<dbReference type="EMBL" id="NHYE01005668">
    <property type="protein sequence ID" value="PPQ64342.1"/>
    <property type="molecule type" value="Genomic_DNA"/>
</dbReference>
<dbReference type="Pfam" id="PF01602">
    <property type="entry name" value="Adaptin_N"/>
    <property type="match status" value="1"/>
</dbReference>
<feature type="compositionally biased region" description="Basic residues" evidence="8">
    <location>
        <begin position="678"/>
        <end position="687"/>
    </location>
</feature>
<evidence type="ECO:0000313" key="11">
    <source>
        <dbReference type="Proteomes" id="UP000284706"/>
    </source>
</evidence>
<comment type="caution">
    <text evidence="10">The sequence shown here is derived from an EMBL/GenBank/DDBJ whole genome shotgun (WGS) entry which is preliminary data.</text>
</comment>
<feature type="region of interest" description="Disordered" evidence="8">
    <location>
        <begin position="801"/>
        <end position="825"/>
    </location>
</feature>
<evidence type="ECO:0000259" key="9">
    <source>
        <dbReference type="Pfam" id="PF01602"/>
    </source>
</evidence>
<keyword evidence="5 7" id="KW-0653">Protein transport</keyword>
<evidence type="ECO:0000256" key="6">
    <source>
        <dbReference type="ARBA" id="ARBA00023136"/>
    </source>
</evidence>
<comment type="function">
    <text evidence="7">Part of the AP-3 complex, an adaptor-related complex which is not clathrin-associated. The complex is associated with the Golgi region as well as more peripheral structures. It facilitates the budding of vesicles from the Golgi membrane.</text>
</comment>
<dbReference type="OrthoDB" id="10264595at2759"/>
<evidence type="ECO:0000256" key="7">
    <source>
        <dbReference type="PIRNR" id="PIRNR037092"/>
    </source>
</evidence>
<keyword evidence="11" id="KW-1185">Reference proteome</keyword>
<sequence>MWERTLQDLIRGLRANKKDEAKFIAKAVDEIRQEIKTEDMELKAGAVLKLTYLDMLGYDMSWASFHVVEVMSSPKLHLKSIGYLAASQSFGQDTDVLMLTTNLLKKDLSSTPADIAISLDGLSHIVTPELARDLTPELIAMLNHSRPNIRKRAILALYKMLLKYPEAITQARSRLEEKLEDADPSVVAATVNVLCELARRNPRDYLSLAPQLFHLLTSSSNNWMLIKIIKLFGSLSPHEPRLVKKLQAPITELISTTPAISLLYECVHTCIIGGMLQGPSGDSLAKTCVSKLAAFIEDQDQNLKYIALLAMAKIVPTHPHLITEYQDTIVLSINDQDISIRMRALDLLSAMANKSNLQSIVQQLLAHLVQEPSAALPTAAQSLGQNIASPSLAAASSLPSHQSSSYRLTLAQRILHLCSRSTYEYVSNFEWYLSVLVDLAHIANVDIGAEIRDQLVDIVGRVRGARRYAVKLMYTLLTDDMLLRSAAEPGGCSEVLWAAAWICGEYCLELSDPQRLIPYLLQATNADLAPDTIAVYIQATTKVFGFWSAELAQQWDDDNLPRVQKTVQDILSGLRHLLGSQHIEVQERASNTLQLFAFIEADLNAYKPESQSMPSLSNGPQFPKSLYLVQPLFSSYELNAVAASAQAFVPVPDGLDLDSWIVPPPREAAQSSSPPVREKKKKVKKGKGKDVLLSGSEGRLPQNGERIPPVSVESDGESLEEKALREKRKAERLAQLRDDPYYIKDPEPKADDVDSIPVVQLEGMPPIPYDTQEDKLPMLRASSHLLSLSSEAFVIEKEGEMPEGAIQPTRDSQFASTPSSGLHAAPVRLSSFPEYEVPSEVQVETIKVVRTKKKGQSKKKRTTPVDDVS</sequence>
<proteinExistence type="inferred from homology"/>
<evidence type="ECO:0000256" key="3">
    <source>
        <dbReference type="ARBA" id="ARBA00022448"/>
    </source>
</evidence>
<keyword evidence="3 7" id="KW-0813">Transport</keyword>
<dbReference type="Gene3D" id="1.25.10.10">
    <property type="entry name" value="Leucine-rich Repeat Variant"/>
    <property type="match status" value="1"/>
</dbReference>
<dbReference type="GO" id="GO:0010008">
    <property type="term" value="C:endosome membrane"/>
    <property type="evidence" value="ECO:0007669"/>
    <property type="project" value="TreeGrafter"/>
</dbReference>
<dbReference type="GO" id="GO:0006896">
    <property type="term" value="P:Golgi to vacuole transport"/>
    <property type="evidence" value="ECO:0007669"/>
    <property type="project" value="TreeGrafter"/>
</dbReference>
<evidence type="ECO:0000256" key="4">
    <source>
        <dbReference type="ARBA" id="ARBA00022737"/>
    </source>
</evidence>
<dbReference type="InterPro" id="IPR011989">
    <property type="entry name" value="ARM-like"/>
</dbReference>
<comment type="similarity">
    <text evidence="2 7">Belongs to the adaptor complexes large subunit family.</text>
</comment>
<dbReference type="GO" id="GO:0005794">
    <property type="term" value="C:Golgi apparatus"/>
    <property type="evidence" value="ECO:0007669"/>
    <property type="project" value="UniProtKB-SubCell"/>
</dbReference>
<dbReference type="STRING" id="231916.A0A409VBJ0"/>
<feature type="region of interest" description="Disordered" evidence="8">
    <location>
        <begin position="662"/>
        <end position="723"/>
    </location>
</feature>
<dbReference type="InterPro" id="IPR016024">
    <property type="entry name" value="ARM-type_fold"/>
</dbReference>
<keyword evidence="6" id="KW-0472">Membrane</keyword>
<feature type="region of interest" description="Disordered" evidence="8">
    <location>
        <begin position="850"/>
        <end position="869"/>
    </location>
</feature>
<protein>
    <recommendedName>
        <fullName evidence="7">AP-3 complex subunit delta</fullName>
    </recommendedName>
</protein>
<evidence type="ECO:0000256" key="5">
    <source>
        <dbReference type="ARBA" id="ARBA00022927"/>
    </source>
</evidence>
<dbReference type="FunCoup" id="A0A409VBJ0">
    <property type="interactions" value="324"/>
</dbReference>
<dbReference type="InParanoid" id="A0A409VBJ0"/>
<evidence type="ECO:0000256" key="2">
    <source>
        <dbReference type="ARBA" id="ARBA00006613"/>
    </source>
</evidence>
<evidence type="ECO:0000256" key="1">
    <source>
        <dbReference type="ARBA" id="ARBA00004308"/>
    </source>
</evidence>
<gene>
    <name evidence="10" type="ORF">CVT26_002225</name>
</gene>